<dbReference type="EMBL" id="CP001687">
    <property type="protein sequence ID" value="ACV11112.1"/>
    <property type="molecule type" value="Genomic_DNA"/>
</dbReference>
<keyword evidence="7" id="KW-0472">Membrane</keyword>
<dbReference type="InterPro" id="IPR003594">
    <property type="entry name" value="HATPase_dom"/>
</dbReference>
<dbReference type="Proteomes" id="UP000002071">
    <property type="component" value="Chromosome"/>
</dbReference>
<evidence type="ECO:0000256" key="5">
    <source>
        <dbReference type="ARBA" id="ARBA00022777"/>
    </source>
</evidence>
<dbReference type="Pfam" id="PF02518">
    <property type="entry name" value="HATPase_c"/>
    <property type="match status" value="1"/>
</dbReference>
<dbReference type="EC" id="2.7.13.3" evidence="2"/>
<evidence type="ECO:0000256" key="1">
    <source>
        <dbReference type="ARBA" id="ARBA00000085"/>
    </source>
</evidence>
<feature type="transmembrane region" description="Helical" evidence="7">
    <location>
        <begin position="530"/>
        <end position="550"/>
    </location>
</feature>
<dbReference type="GO" id="GO:0005886">
    <property type="term" value="C:plasma membrane"/>
    <property type="evidence" value="ECO:0007669"/>
    <property type="project" value="UniProtKB-SubCell"/>
</dbReference>
<keyword evidence="7" id="KW-1133">Transmembrane helix</keyword>
<evidence type="ECO:0000256" key="6">
    <source>
        <dbReference type="ARBA" id="ARBA00022840"/>
    </source>
</evidence>
<dbReference type="GO" id="GO:0005524">
    <property type="term" value="F:ATP binding"/>
    <property type="evidence" value="ECO:0007669"/>
    <property type="project" value="UniProtKB-KW"/>
</dbReference>
<evidence type="ECO:0000256" key="7">
    <source>
        <dbReference type="SAM" id="Phobius"/>
    </source>
</evidence>
<evidence type="ECO:0000256" key="4">
    <source>
        <dbReference type="ARBA" id="ARBA00022741"/>
    </source>
</evidence>
<feature type="transmembrane region" description="Helical" evidence="7">
    <location>
        <begin position="421"/>
        <end position="439"/>
    </location>
</feature>
<evidence type="ECO:0000259" key="8">
    <source>
        <dbReference type="PROSITE" id="PS50109"/>
    </source>
</evidence>
<dbReference type="STRING" id="519442.Huta_0929"/>
<dbReference type="PANTHER" id="PTHR44936:SF10">
    <property type="entry name" value="SENSOR PROTEIN RSTB"/>
    <property type="match status" value="1"/>
</dbReference>
<feature type="transmembrane region" description="Helical" evidence="7">
    <location>
        <begin position="493"/>
        <end position="518"/>
    </location>
</feature>
<dbReference type="eggNOG" id="arCOG06357">
    <property type="taxonomic scope" value="Archaea"/>
</dbReference>
<accession>C7NUU9</accession>
<feature type="transmembrane region" description="Helical" evidence="7">
    <location>
        <begin position="50"/>
        <end position="71"/>
    </location>
</feature>
<dbReference type="InterPro" id="IPR003661">
    <property type="entry name" value="HisK_dim/P_dom"/>
</dbReference>
<evidence type="ECO:0000313" key="9">
    <source>
        <dbReference type="EMBL" id="ACV11112.1"/>
    </source>
</evidence>
<comment type="catalytic activity">
    <reaction evidence="1">
        <text>ATP + protein L-histidine = ADP + protein N-phospho-L-histidine.</text>
        <dbReference type="EC" id="2.7.13.3"/>
    </reaction>
</comment>
<keyword evidence="7" id="KW-0812">Transmembrane</keyword>
<feature type="transmembrane region" description="Helical" evidence="7">
    <location>
        <begin position="112"/>
        <end position="130"/>
    </location>
</feature>
<evidence type="ECO:0000256" key="2">
    <source>
        <dbReference type="ARBA" id="ARBA00012438"/>
    </source>
</evidence>
<evidence type="ECO:0000256" key="3">
    <source>
        <dbReference type="ARBA" id="ARBA00022679"/>
    </source>
</evidence>
<proteinExistence type="predicted"/>
<dbReference type="PROSITE" id="PS50109">
    <property type="entry name" value="HIS_KIN"/>
    <property type="match status" value="1"/>
</dbReference>
<feature type="transmembrane region" description="Helical" evidence="7">
    <location>
        <begin position="150"/>
        <end position="169"/>
    </location>
</feature>
<keyword evidence="3" id="KW-0808">Transferase</keyword>
<dbReference type="KEGG" id="hut:Huta_0929"/>
<dbReference type="eggNOG" id="arCOG02364">
    <property type="taxonomic scope" value="Archaea"/>
</dbReference>
<feature type="transmembrane region" description="Helical" evidence="7">
    <location>
        <begin position="77"/>
        <end position="100"/>
    </location>
</feature>
<sequence length="564" mass="60640">MIDERTENRNSTTSATDVFHPSYFGDTDHSPNTVSLFGLRSAVNRRLSPAGLIVAVIGFGLTRFTVTFTVGEQPLRFAFAGIVPLTLGLTLSAFGVALTVGSFDRRYVRITALWTVIGTATMFLLVVLTLMGSGVDEMGEIAGVQWQPALSNFLIGGAIGGALTGIYAAENRRQRGELKQQTDRLEILNRSLRDRVLNAVLVIDGQIGVLDDRDDPELQGRVVETVQSQSKSIQRTVEDVKHLARSTEGARRGLEEMDLTTVVERAIGTVSADCQDCQYEVTTRPEKPVSIWGNEMLERAIEHVLRRGTDRDDGPTQVSITIEQGNRLAHLRITDDGAELSDSQREILEEGAGSDYDDPSSGFGLNVVRLVLDTIGGHAETSDDGGTTTIELAIPLTSAATHPGRSTVRAPDSFGVSRREMWLTVVASLVAGVTMGVVGQATSGVVPIIGSLYGSTQPVVGWITHEFHSVVFGLMYAGILASVPDPYAEDVRWCLAAGMGWALALWLVAAGVIMPLWLRLVGQPAVVPSLSLLSLLSHLVWGATMSALYVGGRLAMDRKAGQSD</sequence>
<dbReference type="Gene3D" id="3.30.565.10">
    <property type="entry name" value="Histidine kinase-like ATPase, C-terminal domain"/>
    <property type="match status" value="1"/>
</dbReference>
<gene>
    <name evidence="9" type="ordered locus">Huta_0929</name>
</gene>
<keyword evidence="5 9" id="KW-0418">Kinase</keyword>
<dbReference type="SUPFAM" id="SSF55874">
    <property type="entry name" value="ATPase domain of HSP90 chaperone/DNA topoisomerase II/histidine kinase"/>
    <property type="match status" value="1"/>
</dbReference>
<dbReference type="AlphaFoldDB" id="C7NUU9"/>
<keyword evidence="10" id="KW-1185">Reference proteome</keyword>
<feature type="domain" description="Histidine kinase" evidence="8">
    <location>
        <begin position="191"/>
        <end position="398"/>
    </location>
</feature>
<organism evidence="9 10">
    <name type="scientific">Halorhabdus utahensis (strain DSM 12940 / JCM 11049 / AX-2)</name>
    <dbReference type="NCBI Taxonomy" id="519442"/>
    <lineage>
        <taxon>Archaea</taxon>
        <taxon>Methanobacteriati</taxon>
        <taxon>Methanobacteriota</taxon>
        <taxon>Stenosarchaea group</taxon>
        <taxon>Halobacteria</taxon>
        <taxon>Halobacteriales</taxon>
        <taxon>Haloarculaceae</taxon>
        <taxon>Halorhabdus</taxon>
    </lineage>
</organism>
<dbReference type="InterPro" id="IPR005467">
    <property type="entry name" value="His_kinase_dom"/>
</dbReference>
<evidence type="ECO:0000313" key="10">
    <source>
        <dbReference type="Proteomes" id="UP000002071"/>
    </source>
</evidence>
<dbReference type="HOGENOM" id="CLU_527481_0_0_2"/>
<reference evidence="9 10" key="1">
    <citation type="journal article" date="2009" name="Stand. Genomic Sci.">
        <title>Complete genome sequence of Halorhabdus utahensis type strain (AX-2).</title>
        <authorList>
            <person name="Anderson I."/>
            <person name="Tindall B.J."/>
            <person name="Pomrenke H."/>
            <person name="Goker M."/>
            <person name="Lapidus A."/>
            <person name="Nolan M."/>
            <person name="Copeland A."/>
            <person name="Glavina Del Rio T."/>
            <person name="Chen F."/>
            <person name="Tice H."/>
            <person name="Cheng J.F."/>
            <person name="Lucas S."/>
            <person name="Chertkov O."/>
            <person name="Bruce D."/>
            <person name="Brettin T."/>
            <person name="Detter J.C."/>
            <person name="Han C."/>
            <person name="Goodwin L."/>
            <person name="Land M."/>
            <person name="Hauser L."/>
            <person name="Chang Y.J."/>
            <person name="Jeffries C.D."/>
            <person name="Pitluck S."/>
            <person name="Pati A."/>
            <person name="Mavromatis K."/>
            <person name="Ivanova N."/>
            <person name="Ovchinnikova G."/>
            <person name="Chen A."/>
            <person name="Palaniappan K."/>
            <person name="Chain P."/>
            <person name="Rohde M."/>
            <person name="Bristow J."/>
            <person name="Eisen J.A."/>
            <person name="Markowitz V."/>
            <person name="Hugenholtz P."/>
            <person name="Kyrpides N.C."/>
            <person name="Klenk H.P."/>
        </authorList>
    </citation>
    <scope>NUCLEOTIDE SEQUENCE [LARGE SCALE GENOMIC DNA]</scope>
    <source>
        <strain evidence="10">DSM 12940 / JCM 11049 / AX-2</strain>
    </source>
</reference>
<keyword evidence="4" id="KW-0547">Nucleotide-binding</keyword>
<dbReference type="InterPro" id="IPR050980">
    <property type="entry name" value="2C_sensor_his_kinase"/>
</dbReference>
<dbReference type="SMART" id="SM00388">
    <property type="entry name" value="HisKA"/>
    <property type="match status" value="1"/>
</dbReference>
<protein>
    <recommendedName>
        <fullName evidence="2">histidine kinase</fullName>
        <ecNumber evidence="2">2.7.13.3</ecNumber>
    </recommendedName>
</protein>
<dbReference type="InterPro" id="IPR036890">
    <property type="entry name" value="HATPase_C_sf"/>
</dbReference>
<dbReference type="GO" id="GO:0000155">
    <property type="term" value="F:phosphorelay sensor kinase activity"/>
    <property type="evidence" value="ECO:0007669"/>
    <property type="project" value="InterPro"/>
</dbReference>
<feature type="transmembrane region" description="Helical" evidence="7">
    <location>
        <begin position="459"/>
        <end position="481"/>
    </location>
</feature>
<dbReference type="PANTHER" id="PTHR44936">
    <property type="entry name" value="SENSOR PROTEIN CREC"/>
    <property type="match status" value="1"/>
</dbReference>
<keyword evidence="6" id="KW-0067">ATP-binding</keyword>
<name>C7NUU9_HALUD</name>